<dbReference type="EMBL" id="OR343189">
    <property type="protein sequence ID" value="WNL50156.1"/>
    <property type="molecule type" value="Genomic_DNA"/>
</dbReference>
<gene>
    <name evidence="1" type="ORF">MarDSR_117</name>
</gene>
<protein>
    <submittedName>
        <fullName evidence="1">Uncharacterized protein</fullName>
    </submittedName>
</protein>
<name>A0AA96EPW1_9VIRU</name>
<accession>A0AA96EPW1</accession>
<organism evidence="1">
    <name type="scientific">Marseillevirus sp</name>
    <dbReference type="NCBI Taxonomy" id="2809551"/>
    <lineage>
        <taxon>Viruses</taxon>
        <taxon>Varidnaviria</taxon>
        <taxon>Bamfordvirae</taxon>
        <taxon>Nucleocytoviricota</taxon>
        <taxon>Megaviricetes</taxon>
        <taxon>Pimascovirales</taxon>
        <taxon>Pimascovirales incertae sedis</taxon>
        <taxon>Marseilleviridae</taxon>
        <taxon>Marseillevirus</taxon>
    </lineage>
</organism>
<sequence length="54" mass="6289">MHKFVQRKELLSLCLSGACAVERAKENLFEHLVVYVPFRFSGQNNHKISLSYCF</sequence>
<evidence type="ECO:0000313" key="1">
    <source>
        <dbReference type="EMBL" id="WNL50156.1"/>
    </source>
</evidence>
<proteinExistence type="predicted"/>
<reference evidence="1" key="1">
    <citation type="submission" date="2023-07" db="EMBL/GenBank/DDBJ databases">
        <authorList>
            <person name="Xia Y."/>
        </authorList>
    </citation>
    <scope>NUCLEOTIDE SEQUENCE</scope>
    <source>
        <strain evidence="1">E</strain>
    </source>
</reference>